<evidence type="ECO:0000256" key="1">
    <source>
        <dbReference type="ARBA" id="ARBA00010926"/>
    </source>
</evidence>
<evidence type="ECO:0000313" key="4">
    <source>
        <dbReference type="EMBL" id="KAH6595291.1"/>
    </source>
</evidence>
<feature type="compositionally biased region" description="Low complexity" evidence="2">
    <location>
        <begin position="396"/>
        <end position="410"/>
    </location>
</feature>
<dbReference type="InterPro" id="IPR050827">
    <property type="entry name" value="CRP1_MDG1_kinase"/>
</dbReference>
<feature type="region of interest" description="Disordered" evidence="2">
    <location>
        <begin position="237"/>
        <end position="266"/>
    </location>
</feature>
<gene>
    <name evidence="4" type="ORF">BASA50_005935</name>
</gene>
<comment type="similarity">
    <text evidence="1">Belongs to the 5'-AMP-activated protein kinase beta subunit family.</text>
</comment>
<dbReference type="InterPro" id="IPR014756">
    <property type="entry name" value="Ig_E-set"/>
</dbReference>
<dbReference type="SUPFAM" id="SSF81296">
    <property type="entry name" value="E set domains"/>
    <property type="match status" value="1"/>
</dbReference>
<name>A0ABQ8FBV0_9FUNG</name>
<dbReference type="PANTHER" id="PTHR10343:SF84">
    <property type="entry name" value="5'-AMP-ACTIVATED PROTEIN KINASE SUBUNIT BETA-1"/>
    <property type="match status" value="1"/>
</dbReference>
<feature type="compositionally biased region" description="Polar residues" evidence="2">
    <location>
        <begin position="62"/>
        <end position="75"/>
    </location>
</feature>
<proteinExistence type="inferred from homology"/>
<dbReference type="InterPro" id="IPR037256">
    <property type="entry name" value="ASC_dom_sf"/>
</dbReference>
<dbReference type="SMART" id="SM01010">
    <property type="entry name" value="AMPKBI"/>
    <property type="match status" value="1"/>
</dbReference>
<protein>
    <recommendedName>
        <fullName evidence="3">Association with the SNF1 complex (ASC) domain-containing protein</fullName>
    </recommendedName>
</protein>
<reference evidence="4 5" key="1">
    <citation type="submission" date="2021-02" db="EMBL/GenBank/DDBJ databases">
        <title>Variation within the Batrachochytrium salamandrivorans European outbreak.</title>
        <authorList>
            <person name="Kelly M."/>
            <person name="Pasmans F."/>
            <person name="Shea T.P."/>
            <person name="Munoz J.F."/>
            <person name="Carranza S."/>
            <person name="Cuomo C.A."/>
            <person name="Martel A."/>
        </authorList>
    </citation>
    <scope>NUCLEOTIDE SEQUENCE [LARGE SCALE GENOMIC DNA]</scope>
    <source>
        <strain evidence="4 5">AMFP18/2</strain>
    </source>
</reference>
<dbReference type="SUPFAM" id="SSF160219">
    <property type="entry name" value="AMPKBI-like"/>
    <property type="match status" value="1"/>
</dbReference>
<keyword evidence="5" id="KW-1185">Reference proteome</keyword>
<dbReference type="Pfam" id="PF16561">
    <property type="entry name" value="AMPK1_CBM"/>
    <property type="match status" value="1"/>
</dbReference>
<accession>A0ABQ8FBV0</accession>
<dbReference type="EMBL" id="JAFCIX010000311">
    <property type="protein sequence ID" value="KAH6595291.1"/>
    <property type="molecule type" value="Genomic_DNA"/>
</dbReference>
<dbReference type="PANTHER" id="PTHR10343">
    <property type="entry name" value="5'-AMP-ACTIVATED PROTEIN KINASE , BETA SUBUNIT"/>
    <property type="match status" value="1"/>
</dbReference>
<feature type="compositionally biased region" description="Polar residues" evidence="2">
    <location>
        <begin position="13"/>
        <end position="27"/>
    </location>
</feature>
<dbReference type="InterPro" id="IPR006828">
    <property type="entry name" value="ASC_dom"/>
</dbReference>
<dbReference type="Gene3D" id="2.60.40.10">
    <property type="entry name" value="Immunoglobulins"/>
    <property type="match status" value="1"/>
</dbReference>
<comment type="caution">
    <text evidence="4">The sequence shown here is derived from an EMBL/GenBank/DDBJ whole genome shotgun (WGS) entry which is preliminary data.</text>
</comment>
<dbReference type="InterPro" id="IPR032640">
    <property type="entry name" value="AMPK1_CBM"/>
</dbReference>
<organism evidence="4 5">
    <name type="scientific">Batrachochytrium salamandrivorans</name>
    <dbReference type="NCBI Taxonomy" id="1357716"/>
    <lineage>
        <taxon>Eukaryota</taxon>
        <taxon>Fungi</taxon>
        <taxon>Fungi incertae sedis</taxon>
        <taxon>Chytridiomycota</taxon>
        <taxon>Chytridiomycota incertae sedis</taxon>
        <taxon>Chytridiomycetes</taxon>
        <taxon>Rhizophydiales</taxon>
        <taxon>Rhizophydiales incertae sedis</taxon>
        <taxon>Batrachochytrium</taxon>
    </lineage>
</organism>
<feature type="region of interest" description="Disordered" evidence="2">
    <location>
        <begin position="396"/>
        <end position="421"/>
    </location>
</feature>
<evidence type="ECO:0000259" key="3">
    <source>
        <dbReference type="SMART" id="SM01010"/>
    </source>
</evidence>
<evidence type="ECO:0000313" key="5">
    <source>
        <dbReference type="Proteomes" id="UP001648503"/>
    </source>
</evidence>
<feature type="region of interest" description="Disordered" evidence="2">
    <location>
        <begin position="1"/>
        <end position="80"/>
    </location>
</feature>
<dbReference type="Pfam" id="PF04739">
    <property type="entry name" value="AMPKBI"/>
    <property type="match status" value="1"/>
</dbReference>
<evidence type="ECO:0000256" key="2">
    <source>
        <dbReference type="SAM" id="MobiDB-lite"/>
    </source>
</evidence>
<dbReference type="Proteomes" id="UP001648503">
    <property type="component" value="Unassembled WGS sequence"/>
</dbReference>
<sequence>MGNTTSIDEDDSNWNGTNTAGSSTGSDWQHPRWVGHTPSGAGISRKGNAALSQQAPPLLDSAKTSSATNPVSTPYQIAGTDGLHGETAVVSAYSTTPSSTSQYPHEFTTTTPKASMYEQPPPAAAVATAVPTIASRAPSLVQGSLVAGSPLAASEIYSVSATGDSTSSSWIGRFLMSKRSRSISKLSDMAEHLNLQQSTIAISTSAPVSAGGPAVSTTTPSSLFSFPWPTVNTNASSSVVGLFPNRRRSSSSRDPTGGSPSDMMNHARAKPFVQPEGEQSYKNSARIVQSYGPSGITPLAPLARTESQKKLIPIMMSWPHGGKVVYLTGTFNNWKKKVKLTKSSDEFSTVVDMPSGTHRLKFIVDDEWKCSEDLPITSGPDGNLVNYLEVVDEAGDQQGDGLDGLSTLGDETSDVARPDSPLDSYTSEIPAYLRGNQLRSHRNIVESLPFEPPPTLPAHLQRVLLNSKNVSIQDPYILPVPTHVTLNHLYACSIRDGVMAIGCTTRYRKKYITTVLYKPVF</sequence>
<dbReference type="CDD" id="cd02859">
    <property type="entry name" value="E_set_AMPKbeta_like_N"/>
    <property type="match status" value="1"/>
</dbReference>
<dbReference type="Gene3D" id="6.20.250.60">
    <property type="match status" value="1"/>
</dbReference>
<dbReference type="InterPro" id="IPR013783">
    <property type="entry name" value="Ig-like_fold"/>
</dbReference>
<feature type="domain" description="Association with the SNF1 complex (ASC)" evidence="3">
    <location>
        <begin position="418"/>
        <end position="520"/>
    </location>
</feature>